<evidence type="ECO:0000259" key="1">
    <source>
        <dbReference type="PROSITE" id="PS51205"/>
    </source>
</evidence>
<dbReference type="EMBL" id="CAJPIZ010030217">
    <property type="protein sequence ID" value="CAG2119869.1"/>
    <property type="molecule type" value="Genomic_DNA"/>
</dbReference>
<accession>A0A7R9LLJ7</accession>
<dbReference type="OrthoDB" id="21085at2759"/>
<dbReference type="SUPFAM" id="SSF109993">
    <property type="entry name" value="VPS9 domain"/>
    <property type="match status" value="1"/>
</dbReference>
<dbReference type="GO" id="GO:0005829">
    <property type="term" value="C:cytosol"/>
    <property type="evidence" value="ECO:0007669"/>
    <property type="project" value="TreeGrafter"/>
</dbReference>
<feature type="non-terminal residue" evidence="2">
    <location>
        <position position="435"/>
    </location>
</feature>
<feature type="domain" description="VPS9" evidence="1">
    <location>
        <begin position="333"/>
        <end position="435"/>
    </location>
</feature>
<name>A0A7R9LLJ7_9ACAR</name>
<protein>
    <recommendedName>
        <fullName evidence="1">VPS9 domain-containing protein</fullName>
    </recommendedName>
</protein>
<dbReference type="InterPro" id="IPR045046">
    <property type="entry name" value="Vps9-like"/>
</dbReference>
<keyword evidence="3" id="KW-1185">Reference proteome</keyword>
<dbReference type="AlphaFoldDB" id="A0A7R9LLJ7"/>
<proteinExistence type="predicted"/>
<organism evidence="2">
    <name type="scientific">Medioppia subpectinata</name>
    <dbReference type="NCBI Taxonomy" id="1979941"/>
    <lineage>
        <taxon>Eukaryota</taxon>
        <taxon>Metazoa</taxon>
        <taxon>Ecdysozoa</taxon>
        <taxon>Arthropoda</taxon>
        <taxon>Chelicerata</taxon>
        <taxon>Arachnida</taxon>
        <taxon>Acari</taxon>
        <taxon>Acariformes</taxon>
        <taxon>Sarcoptiformes</taxon>
        <taxon>Oribatida</taxon>
        <taxon>Brachypylina</taxon>
        <taxon>Oppioidea</taxon>
        <taxon>Oppiidae</taxon>
        <taxon>Medioppia</taxon>
    </lineage>
</organism>
<dbReference type="GO" id="GO:0031267">
    <property type="term" value="F:small GTPase binding"/>
    <property type="evidence" value="ECO:0007669"/>
    <property type="project" value="TreeGrafter"/>
</dbReference>
<dbReference type="GO" id="GO:0016192">
    <property type="term" value="P:vesicle-mediated transport"/>
    <property type="evidence" value="ECO:0007669"/>
    <property type="project" value="InterPro"/>
</dbReference>
<evidence type="ECO:0000313" key="3">
    <source>
        <dbReference type="Proteomes" id="UP000759131"/>
    </source>
</evidence>
<sequence>TFDPNLQDVSLQVGISTFSRHPYNEFRETSWPLDKSWQWMNDNMSSLCGQPFRRDSLTSFRRSSFVESMKSDVTTVEDLITLQAPELCVQKVHNLSQKMSNNGSVENKEFHERYDNLAALMNNRESVKQESSPDEHFRHIQFSPENEENSFPLNRELVNNGCENESSITSLSDSRRTSTFDITEVSSIAEMRSNASYAEHRESTASDRLTVLETNDCGIGLNICNYIFKLSAEGDNTFAKAVDHFIQCTQETNETNPIIVLRNIRQFMNGMKNYLVKHGEGELNQMVERERTKLKSNEFLNIDAILESALHRLVIKPLKNFLYQLFINEYNRNGSLKVLSRNIKEAQTKSPEELGVRPELLPIDHKVMAEIQKHLCRLQQSYSPLKKLEYLLSSISCIYNSVRQHQKKRNTNDSSGHQKSEYASFGADHFLPIFI</sequence>
<dbReference type="PANTHER" id="PTHR23101:SF104">
    <property type="entry name" value="PROTEIN SPRINT"/>
    <property type="match status" value="1"/>
</dbReference>
<dbReference type="Proteomes" id="UP000759131">
    <property type="component" value="Unassembled WGS sequence"/>
</dbReference>
<dbReference type="InterPro" id="IPR037191">
    <property type="entry name" value="VPS9_dom_sf"/>
</dbReference>
<reference evidence="2" key="1">
    <citation type="submission" date="2020-11" db="EMBL/GenBank/DDBJ databases">
        <authorList>
            <person name="Tran Van P."/>
        </authorList>
    </citation>
    <scope>NUCLEOTIDE SEQUENCE</scope>
</reference>
<dbReference type="GO" id="GO:0030139">
    <property type="term" value="C:endocytic vesicle"/>
    <property type="evidence" value="ECO:0007669"/>
    <property type="project" value="TreeGrafter"/>
</dbReference>
<feature type="non-terminal residue" evidence="2">
    <location>
        <position position="1"/>
    </location>
</feature>
<dbReference type="GO" id="GO:0005085">
    <property type="term" value="F:guanyl-nucleotide exchange factor activity"/>
    <property type="evidence" value="ECO:0007669"/>
    <property type="project" value="InterPro"/>
</dbReference>
<dbReference type="InterPro" id="IPR003123">
    <property type="entry name" value="VPS9"/>
</dbReference>
<dbReference type="Gene3D" id="1.20.1050.80">
    <property type="entry name" value="VPS9 domain"/>
    <property type="match status" value="1"/>
</dbReference>
<dbReference type="Pfam" id="PF02204">
    <property type="entry name" value="VPS9"/>
    <property type="match status" value="1"/>
</dbReference>
<dbReference type="PANTHER" id="PTHR23101">
    <property type="entry name" value="RAB GDP/GTP EXCHANGE FACTOR"/>
    <property type="match status" value="1"/>
</dbReference>
<evidence type="ECO:0000313" key="2">
    <source>
        <dbReference type="EMBL" id="CAD7643912.1"/>
    </source>
</evidence>
<dbReference type="PROSITE" id="PS51205">
    <property type="entry name" value="VPS9"/>
    <property type="match status" value="1"/>
</dbReference>
<dbReference type="Pfam" id="PF23268">
    <property type="entry name" value="RIN1"/>
    <property type="match status" value="1"/>
</dbReference>
<dbReference type="EMBL" id="OC884792">
    <property type="protein sequence ID" value="CAD7643912.1"/>
    <property type="molecule type" value="Genomic_DNA"/>
</dbReference>
<gene>
    <name evidence="2" type="ORF">OSB1V03_LOCUS19816</name>
</gene>